<name>A0A817AZV6_BRANA</name>
<dbReference type="Proteomes" id="UP001295469">
    <property type="component" value="Chromosome A04"/>
</dbReference>
<feature type="region of interest" description="Disordered" evidence="1">
    <location>
        <begin position="149"/>
        <end position="195"/>
    </location>
</feature>
<dbReference type="AlphaFoldDB" id="A0A817AZV6"/>
<accession>A0A817AZV6</accession>
<reference evidence="2" key="1">
    <citation type="submission" date="2021-01" db="EMBL/GenBank/DDBJ databases">
        <authorList>
            <consortium name="Genoscope - CEA"/>
            <person name="William W."/>
        </authorList>
    </citation>
    <scope>NUCLEOTIDE SEQUENCE</scope>
</reference>
<evidence type="ECO:0000256" key="1">
    <source>
        <dbReference type="SAM" id="MobiDB-lite"/>
    </source>
</evidence>
<organism evidence="2">
    <name type="scientific">Brassica napus</name>
    <name type="common">Rape</name>
    <dbReference type="NCBI Taxonomy" id="3708"/>
    <lineage>
        <taxon>Eukaryota</taxon>
        <taxon>Viridiplantae</taxon>
        <taxon>Streptophyta</taxon>
        <taxon>Embryophyta</taxon>
        <taxon>Tracheophyta</taxon>
        <taxon>Spermatophyta</taxon>
        <taxon>Magnoliopsida</taxon>
        <taxon>eudicotyledons</taxon>
        <taxon>Gunneridae</taxon>
        <taxon>Pentapetalae</taxon>
        <taxon>rosids</taxon>
        <taxon>malvids</taxon>
        <taxon>Brassicales</taxon>
        <taxon>Brassicaceae</taxon>
        <taxon>Brassiceae</taxon>
        <taxon>Brassica</taxon>
    </lineage>
</organism>
<evidence type="ECO:0000313" key="2">
    <source>
        <dbReference type="EMBL" id="CAF2270233.1"/>
    </source>
</evidence>
<proteinExistence type="predicted"/>
<dbReference type="EMBL" id="HG994358">
    <property type="protein sequence ID" value="CAF2270233.1"/>
    <property type="molecule type" value="Genomic_DNA"/>
</dbReference>
<sequence>MSLYMTYQFNIIVVACYKTLRSCFTSLTSNFAYSCFYFKQAVYLLITYTHYNHITNFKPGDLEKTSFRSIKPGIQKKGASTSRSNASAQNIYEDDVVVGNDLFGGIEDTDELQVFDCTSQDNTDTETEKSNIDDPTDVDVELLVNVVTKKTGDSQRPDVTGTTVVNYTAKKKQHLKENDGTSKQQLERERETKRR</sequence>
<gene>
    <name evidence="2" type="ORF">DARMORV10_A04P09210.1</name>
</gene>
<protein>
    <submittedName>
        <fullName evidence="2">(rape) hypothetical protein</fullName>
    </submittedName>
</protein>
<feature type="compositionally biased region" description="Basic and acidic residues" evidence="1">
    <location>
        <begin position="175"/>
        <end position="195"/>
    </location>
</feature>